<proteinExistence type="predicted"/>
<reference evidence="2" key="1">
    <citation type="submission" date="2020-09" db="EMBL/GenBank/DDBJ databases">
        <title>Genome-Enabled Discovery of Anthraquinone Biosynthesis in Senna tora.</title>
        <authorList>
            <person name="Kang S.-H."/>
            <person name="Pandey R.P."/>
            <person name="Lee C.-M."/>
            <person name="Sim J.-S."/>
            <person name="Jeong J.-T."/>
            <person name="Choi B.-S."/>
            <person name="Jung M."/>
            <person name="Ginzburg D."/>
            <person name="Zhao K."/>
            <person name="Won S.Y."/>
            <person name="Oh T.-J."/>
            <person name="Yu Y."/>
            <person name="Kim N.-H."/>
            <person name="Lee O.R."/>
            <person name="Lee T.-H."/>
            <person name="Bashyal P."/>
            <person name="Kim T.-S."/>
            <person name="Lee W.-H."/>
            <person name="Kawkins C."/>
            <person name="Kim C.-K."/>
            <person name="Kim J.S."/>
            <person name="Ahn B.O."/>
            <person name="Rhee S.Y."/>
            <person name="Sohng J.K."/>
        </authorList>
    </citation>
    <scope>NUCLEOTIDE SEQUENCE</scope>
    <source>
        <tissue evidence="2">Leaf</tissue>
    </source>
</reference>
<dbReference type="EMBL" id="JAAIUW010000011">
    <property type="protein sequence ID" value="KAF7810671.1"/>
    <property type="molecule type" value="Genomic_DNA"/>
</dbReference>
<feature type="region of interest" description="Disordered" evidence="1">
    <location>
        <begin position="402"/>
        <end position="422"/>
    </location>
</feature>
<keyword evidence="3" id="KW-1185">Reference proteome</keyword>
<comment type="caution">
    <text evidence="2">The sequence shown here is derived from an EMBL/GenBank/DDBJ whole genome shotgun (WGS) entry which is preliminary data.</text>
</comment>
<organism evidence="2 3">
    <name type="scientific">Senna tora</name>
    <dbReference type="NCBI Taxonomy" id="362788"/>
    <lineage>
        <taxon>Eukaryota</taxon>
        <taxon>Viridiplantae</taxon>
        <taxon>Streptophyta</taxon>
        <taxon>Embryophyta</taxon>
        <taxon>Tracheophyta</taxon>
        <taxon>Spermatophyta</taxon>
        <taxon>Magnoliopsida</taxon>
        <taxon>eudicotyledons</taxon>
        <taxon>Gunneridae</taxon>
        <taxon>Pentapetalae</taxon>
        <taxon>rosids</taxon>
        <taxon>fabids</taxon>
        <taxon>Fabales</taxon>
        <taxon>Fabaceae</taxon>
        <taxon>Caesalpinioideae</taxon>
        <taxon>Cassia clade</taxon>
        <taxon>Senna</taxon>
    </lineage>
</organism>
<dbReference type="Proteomes" id="UP000634136">
    <property type="component" value="Unassembled WGS sequence"/>
</dbReference>
<evidence type="ECO:0000313" key="3">
    <source>
        <dbReference type="Proteomes" id="UP000634136"/>
    </source>
</evidence>
<evidence type="ECO:0000313" key="2">
    <source>
        <dbReference type="EMBL" id="KAF7810671.1"/>
    </source>
</evidence>
<accession>A0A834SVQ9</accession>
<name>A0A834SVQ9_9FABA</name>
<dbReference type="AlphaFoldDB" id="A0A834SVQ9"/>
<feature type="compositionally biased region" description="Low complexity" evidence="1">
    <location>
        <begin position="407"/>
        <end position="416"/>
    </location>
</feature>
<sequence>MDEKSRSDVRNVHELRGKSLIAQVSETVRFALYLRNRVDLMLELESSRRETSVDHVLAYCKWEISVKSLKRSRVTRQKPCCANEKSRSDLRNIHEVRVKRLVAQERGLSVNISWTRNPSHISETFMNYEARALLRKSLDQVLTNSGREIAVGSQKHSQSMSRKPCCANKKSWSNLRNIHELRGKRLVAQILEEKSRTDLRNVHKLQGKSLLAQVGETRGFALYLRNRVDLMLELESSWHGRNVDHVLTYFKCEIVDGSKKRSQSTSQKLSCAVDLMLELESSWLARGVYHVLTNSGREITVGSQNVHKVREKSLVAQERGSCLNIFWLRNRSRISETFTKHEWKALLRKNIHELQGKSLLAQVSETGRFTLYLRNRVDLMLKLESSWHGRNVDHALAYSEREFTDRSQTQSQSTSQKPTGTMTETGRFALHSQNRVDLMVVLESSRLGRNVDHVLTYSGREMRLHLRNVHEVRVKSLVAQSSWNGRSMDHVLTYSEREIPIRSQKHSQIMRQKLRCASKSLVAQLGETGRFALYLQNRVDFMLELESSWHGRSVDHVLTYSKQEITDESQKRSQSTSQKPCCARGVWIMSYHILDEKSRSGLRNFHEVHVKSLVVLAKARGFHARIGVVMAWENRGSCPNILWMRNCGGISETFTKYESKALLHKNVYELRGKSLVAQVSETGRFALYLQNRVDFMLKLELSWHGRTVDHSVRVVFAKPSGVDTRIGVVMAWEERGSCLIIFRTMNPWQKQPRSTRQKPSSASEFNRSVRVVFAKMSGFSARFGVIMAWEERRSCLNLLRMRNPWLDLRKVHELRGKSLVAQVSETSKFALYS</sequence>
<protein>
    <submittedName>
        <fullName evidence="2">Uncharacterized protein</fullName>
    </submittedName>
</protein>
<gene>
    <name evidence="2" type="ORF">G2W53_037414</name>
</gene>
<evidence type="ECO:0000256" key="1">
    <source>
        <dbReference type="SAM" id="MobiDB-lite"/>
    </source>
</evidence>